<dbReference type="GO" id="GO:0016491">
    <property type="term" value="F:oxidoreductase activity"/>
    <property type="evidence" value="ECO:0007669"/>
    <property type="project" value="UniProtKB-KW"/>
</dbReference>
<dbReference type="PANTHER" id="PTHR43639">
    <property type="entry name" value="OXIDOREDUCTASE, SHORT-CHAIN DEHYDROGENASE/REDUCTASE FAMILY (AFU_ORTHOLOGUE AFUA_5G02870)"/>
    <property type="match status" value="1"/>
</dbReference>
<dbReference type="PANTHER" id="PTHR43639:SF1">
    <property type="entry name" value="SHORT-CHAIN DEHYDROGENASE_REDUCTASE FAMILY PROTEIN"/>
    <property type="match status" value="1"/>
</dbReference>
<evidence type="ECO:0000313" key="3">
    <source>
        <dbReference type="EMBL" id="KIO76761.1"/>
    </source>
</evidence>
<dbReference type="Pfam" id="PF13561">
    <property type="entry name" value="adh_short_C2"/>
    <property type="match status" value="1"/>
</dbReference>
<dbReference type="SUPFAM" id="SSF51735">
    <property type="entry name" value="NAD(P)-binding Rossmann-fold domains"/>
    <property type="match status" value="1"/>
</dbReference>
<evidence type="ECO:0000256" key="2">
    <source>
        <dbReference type="ARBA" id="ARBA00023002"/>
    </source>
</evidence>
<dbReference type="FunFam" id="3.40.50.720:FF:000084">
    <property type="entry name" value="Short-chain dehydrogenase reductase"/>
    <property type="match status" value="1"/>
</dbReference>
<keyword evidence="2" id="KW-0560">Oxidoreductase</keyword>
<dbReference type="PRINTS" id="PR00081">
    <property type="entry name" value="GDHRDH"/>
</dbReference>
<dbReference type="InterPro" id="IPR002347">
    <property type="entry name" value="SDR_fam"/>
</dbReference>
<dbReference type="AlphaFoldDB" id="A0A0D0GQC8"/>
<dbReference type="Proteomes" id="UP000032049">
    <property type="component" value="Unassembled WGS sequence"/>
</dbReference>
<dbReference type="Gene3D" id="3.40.50.720">
    <property type="entry name" value="NAD(P)-binding Rossmann-like Domain"/>
    <property type="match status" value="1"/>
</dbReference>
<dbReference type="PRINTS" id="PR00080">
    <property type="entry name" value="SDRFAMILY"/>
</dbReference>
<dbReference type="STRING" id="1503925.TH53_13130"/>
<dbReference type="InterPro" id="IPR036291">
    <property type="entry name" value="NAD(P)-bd_dom_sf"/>
</dbReference>
<dbReference type="PROSITE" id="PS00061">
    <property type="entry name" value="ADH_SHORT"/>
    <property type="match status" value="1"/>
</dbReference>
<dbReference type="EMBL" id="JXRA01000055">
    <property type="protein sequence ID" value="KIO76761.1"/>
    <property type="molecule type" value="Genomic_DNA"/>
</dbReference>
<reference evidence="3 4" key="1">
    <citation type="submission" date="2015-01" db="EMBL/GenBank/DDBJ databases">
        <title>Draft genome sequence of Pedobacter sp. NL19 isolated from sludge of an effluent treatment pond in an abandoned uranium mine.</title>
        <authorList>
            <person name="Santos T."/>
            <person name="Caetano T."/>
            <person name="Covas C."/>
            <person name="Cruz A."/>
            <person name="Mendo S."/>
        </authorList>
    </citation>
    <scope>NUCLEOTIDE SEQUENCE [LARGE SCALE GENOMIC DNA]</scope>
    <source>
        <strain evidence="3 4">NL19</strain>
    </source>
</reference>
<organism evidence="3 4">
    <name type="scientific">Pedobacter lusitanus</name>
    <dbReference type="NCBI Taxonomy" id="1503925"/>
    <lineage>
        <taxon>Bacteria</taxon>
        <taxon>Pseudomonadati</taxon>
        <taxon>Bacteroidota</taxon>
        <taxon>Sphingobacteriia</taxon>
        <taxon>Sphingobacteriales</taxon>
        <taxon>Sphingobacteriaceae</taxon>
        <taxon>Pedobacter</taxon>
    </lineage>
</organism>
<dbReference type="RefSeq" id="WP_041882618.1">
    <property type="nucleotide sequence ID" value="NZ_CP157278.1"/>
</dbReference>
<comment type="similarity">
    <text evidence="1">Belongs to the short-chain dehydrogenases/reductases (SDR) family.</text>
</comment>
<dbReference type="InterPro" id="IPR020904">
    <property type="entry name" value="Sc_DH/Rdtase_CS"/>
</dbReference>
<protein>
    <submittedName>
        <fullName evidence="3">Oxidoreductase</fullName>
    </submittedName>
</protein>
<dbReference type="OrthoDB" id="597477at2"/>
<dbReference type="CDD" id="cd05233">
    <property type="entry name" value="SDR_c"/>
    <property type="match status" value="1"/>
</dbReference>
<name>A0A0D0GQC8_9SPHI</name>
<evidence type="ECO:0000313" key="4">
    <source>
        <dbReference type="Proteomes" id="UP000032049"/>
    </source>
</evidence>
<sequence>MSFQIDFSGKVVLITGVTSGIGLGVAKSFAQAGAKIAGCSQYTEESEEASVFKQEMDLTGAESLYCSADLKKTEQISQMVTAVTAHFGKIDILVSNAGINIFEGAEHCTEERWIENHEINLASHWHMARACKQALEQSNGTIIIMSSNHAYSTIPGCFPYNVTKTALTGLVKSLAIEWGPEIRTVGIAPGFIDTPGNQAWFNSFDNPQAEREKTIGLHPVKKLGTAAEIGGWCVFLGSEYAAFASGVTYLVDGGRSALMQD</sequence>
<evidence type="ECO:0000256" key="1">
    <source>
        <dbReference type="ARBA" id="ARBA00006484"/>
    </source>
</evidence>
<proteinExistence type="inferred from homology"/>
<keyword evidence="4" id="KW-1185">Reference proteome</keyword>
<accession>A0A0D0GQC8</accession>
<gene>
    <name evidence="3" type="ORF">TH53_13130</name>
</gene>
<comment type="caution">
    <text evidence="3">The sequence shown here is derived from an EMBL/GenBank/DDBJ whole genome shotgun (WGS) entry which is preliminary data.</text>
</comment>